<dbReference type="PANTHER" id="PTHR46609:SF6">
    <property type="entry name" value="EXONUCLEASE, PHAGE-TYPE_RECB, C-TERMINAL DOMAIN-CONTAINING PROTEIN-RELATED"/>
    <property type="match status" value="1"/>
</dbReference>
<keyword evidence="2" id="KW-0269">Exonuclease</keyword>
<name>A0A855FRQ6_9NEIS</name>
<dbReference type="CDD" id="cd22343">
    <property type="entry name" value="PDDEXK_lambda_exonuclease-like"/>
    <property type="match status" value="1"/>
</dbReference>
<dbReference type="PANTHER" id="PTHR46609">
    <property type="entry name" value="EXONUCLEASE, PHAGE-TYPE/RECB, C-TERMINAL DOMAIN-CONTAINING PROTEIN"/>
    <property type="match status" value="1"/>
</dbReference>
<dbReference type="InterPro" id="IPR019080">
    <property type="entry name" value="YqaJ_viral_recombinase"/>
</dbReference>
<keyword evidence="2" id="KW-0378">Hydrolase</keyword>
<gene>
    <name evidence="2" type="ORF">BHC57_01085</name>
</gene>
<feature type="domain" description="YqaJ viral recombinase" evidence="1">
    <location>
        <begin position="8"/>
        <end position="149"/>
    </location>
</feature>
<dbReference type="Gene3D" id="3.90.320.10">
    <property type="match status" value="1"/>
</dbReference>
<dbReference type="Pfam" id="PF09588">
    <property type="entry name" value="YqaJ"/>
    <property type="match status" value="1"/>
</dbReference>
<accession>A0A855FRQ6</accession>
<dbReference type="Proteomes" id="UP000230463">
    <property type="component" value="Unassembled WGS sequence"/>
</dbReference>
<dbReference type="EMBL" id="MEIU01000005">
    <property type="protein sequence ID" value="PIT62555.1"/>
    <property type="molecule type" value="Genomic_DNA"/>
</dbReference>
<evidence type="ECO:0000313" key="2">
    <source>
        <dbReference type="EMBL" id="PIT62555.1"/>
    </source>
</evidence>
<dbReference type="InterPro" id="IPR017482">
    <property type="entry name" value="Lambda-type_endonuclease"/>
</dbReference>
<evidence type="ECO:0000259" key="1">
    <source>
        <dbReference type="Pfam" id="PF09588"/>
    </source>
</evidence>
<dbReference type="AlphaFoldDB" id="A0A855FRQ6"/>
<sequence>MMLQRSDEWFTARLGKVTASRISEVLTISKRNTAHKRTKYMRELLCERLTGVNADRYVTRAMQRGIDLESTARIEYELRSGNIVLETGFFTHPSIKMAGASPDGLVGNDGLLEIKCPTSFTHLIFLQTGTPDEKYILQMQWQMACTGRQWCDFVSYDDNFPDNLAYRRTRISRDDTQIAIVEREVLLFLDELSKMELDLNAANFAA</sequence>
<dbReference type="InterPro" id="IPR011604">
    <property type="entry name" value="PDDEXK-like_dom_sf"/>
</dbReference>
<dbReference type="SUPFAM" id="SSF52980">
    <property type="entry name" value="Restriction endonuclease-like"/>
    <property type="match status" value="1"/>
</dbReference>
<keyword evidence="2" id="KW-0540">Nuclease</keyword>
<comment type="caution">
    <text evidence="2">The sequence shown here is derived from an EMBL/GenBank/DDBJ whole genome shotgun (WGS) entry which is preliminary data.</text>
</comment>
<dbReference type="GO" id="GO:0004527">
    <property type="term" value="F:exonuclease activity"/>
    <property type="evidence" value="ECO:0007669"/>
    <property type="project" value="UniProtKB-KW"/>
</dbReference>
<organism evidence="2 3">
    <name type="scientific">Snodgrassella alvi</name>
    <dbReference type="NCBI Taxonomy" id="1196083"/>
    <lineage>
        <taxon>Bacteria</taxon>
        <taxon>Pseudomonadati</taxon>
        <taxon>Pseudomonadota</taxon>
        <taxon>Betaproteobacteria</taxon>
        <taxon>Neisseriales</taxon>
        <taxon>Neisseriaceae</taxon>
        <taxon>Snodgrassella</taxon>
    </lineage>
</organism>
<evidence type="ECO:0000313" key="3">
    <source>
        <dbReference type="Proteomes" id="UP000230463"/>
    </source>
</evidence>
<reference evidence="2 3" key="1">
    <citation type="journal article" date="2017" name="MBio">
        <title>Type VI secretion-mediated competition in the bee gut microbiome.</title>
        <authorList>
            <person name="Steele M.I."/>
            <person name="Kwong W.K."/>
            <person name="Powell J.E."/>
            <person name="Whiteley M."/>
            <person name="Moran N.A."/>
        </authorList>
    </citation>
    <scope>NUCLEOTIDE SEQUENCE [LARGE SCALE GENOMIC DNA]</scope>
    <source>
        <strain evidence="2 3">HK3</strain>
    </source>
</reference>
<dbReference type="NCBIfam" id="TIGR03033">
    <property type="entry name" value="phage_rel_nuc"/>
    <property type="match status" value="1"/>
</dbReference>
<protein>
    <submittedName>
        <fullName evidence="2">Exonuclease</fullName>
    </submittedName>
</protein>
<dbReference type="InterPro" id="IPR011335">
    <property type="entry name" value="Restrct_endonuc-II-like"/>
</dbReference>
<proteinExistence type="predicted"/>
<dbReference type="InterPro" id="IPR051703">
    <property type="entry name" value="NF-kappa-B_Signaling_Reg"/>
</dbReference>